<sequence length="59" mass="6810">MEKSKLNQLLPQSSFRTIKLQNPWGWFNHHNLIQFRKELTKVGLDSPISAPKFTSINGS</sequence>
<gene>
    <name evidence="1" type="ORF">COLO4_33828</name>
</gene>
<accession>A0A1R3GQW9</accession>
<protein>
    <submittedName>
        <fullName evidence="1">Uncharacterized protein</fullName>
    </submittedName>
</protein>
<dbReference type="Proteomes" id="UP000187203">
    <property type="component" value="Unassembled WGS sequence"/>
</dbReference>
<name>A0A1R3GQW9_9ROSI</name>
<reference evidence="2" key="1">
    <citation type="submission" date="2013-09" db="EMBL/GenBank/DDBJ databases">
        <title>Corchorus olitorius genome sequencing.</title>
        <authorList>
            <person name="Alam M."/>
            <person name="Haque M.S."/>
            <person name="Islam M.S."/>
            <person name="Emdad E.M."/>
            <person name="Islam M.M."/>
            <person name="Ahmed B."/>
            <person name="Halim A."/>
            <person name="Hossen Q.M.M."/>
            <person name="Hossain M.Z."/>
            <person name="Ahmed R."/>
            <person name="Khan M.M."/>
            <person name="Islam R."/>
            <person name="Rashid M.M."/>
            <person name="Khan S.A."/>
            <person name="Rahman M.S."/>
            <person name="Alam M."/>
            <person name="Yahiya A.S."/>
            <person name="Khan M.S."/>
            <person name="Azam M.S."/>
            <person name="Haque T."/>
            <person name="Lashkar M.Z.H."/>
            <person name="Akhand A.I."/>
            <person name="Morshed G."/>
            <person name="Roy S."/>
            <person name="Uddin K.S."/>
            <person name="Rabeya T."/>
            <person name="Hossain A.S."/>
            <person name="Chowdhury A."/>
            <person name="Snigdha A.R."/>
            <person name="Mortoza M.S."/>
            <person name="Matin S.A."/>
            <person name="Hoque S.M.E."/>
            <person name="Islam M.K."/>
            <person name="Roy D.K."/>
            <person name="Haider R."/>
            <person name="Moosa M.M."/>
            <person name="Elias S.M."/>
            <person name="Hasan A.M."/>
            <person name="Jahan S."/>
            <person name="Shafiuddin M."/>
            <person name="Mahmood N."/>
            <person name="Shommy N.S."/>
        </authorList>
    </citation>
    <scope>NUCLEOTIDE SEQUENCE [LARGE SCALE GENOMIC DNA]</scope>
    <source>
        <strain evidence="2">cv. O-4</strain>
    </source>
</reference>
<dbReference type="EMBL" id="AWUE01021888">
    <property type="protein sequence ID" value="OMO60461.1"/>
    <property type="molecule type" value="Genomic_DNA"/>
</dbReference>
<comment type="caution">
    <text evidence="1">The sequence shown here is derived from an EMBL/GenBank/DDBJ whole genome shotgun (WGS) entry which is preliminary data.</text>
</comment>
<evidence type="ECO:0000313" key="1">
    <source>
        <dbReference type="EMBL" id="OMO60461.1"/>
    </source>
</evidence>
<proteinExistence type="predicted"/>
<keyword evidence="2" id="KW-1185">Reference proteome</keyword>
<dbReference type="AlphaFoldDB" id="A0A1R3GQW9"/>
<evidence type="ECO:0000313" key="2">
    <source>
        <dbReference type="Proteomes" id="UP000187203"/>
    </source>
</evidence>
<organism evidence="1 2">
    <name type="scientific">Corchorus olitorius</name>
    <dbReference type="NCBI Taxonomy" id="93759"/>
    <lineage>
        <taxon>Eukaryota</taxon>
        <taxon>Viridiplantae</taxon>
        <taxon>Streptophyta</taxon>
        <taxon>Embryophyta</taxon>
        <taxon>Tracheophyta</taxon>
        <taxon>Spermatophyta</taxon>
        <taxon>Magnoliopsida</taxon>
        <taxon>eudicotyledons</taxon>
        <taxon>Gunneridae</taxon>
        <taxon>Pentapetalae</taxon>
        <taxon>rosids</taxon>
        <taxon>malvids</taxon>
        <taxon>Malvales</taxon>
        <taxon>Malvaceae</taxon>
        <taxon>Grewioideae</taxon>
        <taxon>Apeibeae</taxon>
        <taxon>Corchorus</taxon>
    </lineage>
</organism>